<feature type="chain" id="PRO_5011965467" evidence="1">
    <location>
        <begin position="21"/>
        <end position="478"/>
    </location>
</feature>
<dbReference type="AlphaFoldDB" id="A0A1Y1CPM9"/>
<dbReference type="Proteomes" id="UP000218267">
    <property type="component" value="Chromosome"/>
</dbReference>
<reference evidence="4" key="2">
    <citation type="journal article" date="2020" name="Antonie Van Leeuwenhoek">
        <title>Labilibaculum antarcticum sp. nov., a novel facultative anaerobic, psychrotorelant bacterium isolated from marine sediment of Antarctica.</title>
        <authorList>
            <person name="Watanabe M."/>
            <person name="Kojima H."/>
            <person name="Fukui M."/>
        </authorList>
    </citation>
    <scope>NUCLEOTIDE SEQUENCE [LARGE SCALE GENOMIC DNA]</scope>
    <source>
        <strain evidence="4">SPP2</strain>
    </source>
</reference>
<organism evidence="3 4">
    <name type="scientific">Labilibaculum antarcticum</name>
    <dbReference type="NCBI Taxonomy" id="1717717"/>
    <lineage>
        <taxon>Bacteria</taxon>
        <taxon>Pseudomonadati</taxon>
        <taxon>Bacteroidota</taxon>
        <taxon>Bacteroidia</taxon>
        <taxon>Marinilabiliales</taxon>
        <taxon>Marinifilaceae</taxon>
        <taxon>Labilibaculum</taxon>
    </lineage>
</organism>
<evidence type="ECO:0000256" key="1">
    <source>
        <dbReference type="SAM" id="SignalP"/>
    </source>
</evidence>
<dbReference type="SUPFAM" id="SSF53649">
    <property type="entry name" value="Alkaline phosphatase-like"/>
    <property type="match status" value="1"/>
</dbReference>
<evidence type="ECO:0000313" key="4">
    <source>
        <dbReference type="Proteomes" id="UP000218267"/>
    </source>
</evidence>
<dbReference type="Gene3D" id="3.40.720.10">
    <property type="entry name" value="Alkaline Phosphatase, subunit A"/>
    <property type="match status" value="1"/>
</dbReference>
<dbReference type="OrthoDB" id="9765065at2"/>
<gene>
    <name evidence="3" type="ORF">ALGA_4105</name>
</gene>
<protein>
    <submittedName>
        <fullName evidence="3">Arylsulfatase</fullName>
    </submittedName>
</protein>
<feature type="domain" description="Sulfatase N-terminal" evidence="2">
    <location>
        <begin position="31"/>
        <end position="372"/>
    </location>
</feature>
<name>A0A1Y1CPM9_9BACT</name>
<dbReference type="PANTHER" id="PTHR43751:SF3">
    <property type="entry name" value="SULFATASE N-TERMINAL DOMAIN-CONTAINING PROTEIN"/>
    <property type="match status" value="1"/>
</dbReference>
<dbReference type="PANTHER" id="PTHR43751">
    <property type="entry name" value="SULFATASE"/>
    <property type="match status" value="1"/>
</dbReference>
<dbReference type="InterPro" id="IPR052701">
    <property type="entry name" value="GAG_Ulvan_Degrading_Sulfatases"/>
</dbReference>
<dbReference type="InterPro" id="IPR000917">
    <property type="entry name" value="Sulfatase_N"/>
</dbReference>
<proteinExistence type="predicted"/>
<feature type="signal peptide" evidence="1">
    <location>
        <begin position="1"/>
        <end position="20"/>
    </location>
</feature>
<dbReference type="CDD" id="cd16145">
    <property type="entry name" value="ARS_like"/>
    <property type="match status" value="1"/>
</dbReference>
<keyword evidence="4" id="KW-1185">Reference proteome</keyword>
<accession>A0A1Y1CPM9</accession>
<dbReference type="Gene3D" id="3.30.1120.10">
    <property type="match status" value="1"/>
</dbReference>
<dbReference type="KEGG" id="mbas:ALGA_4105"/>
<keyword evidence="1" id="KW-0732">Signal</keyword>
<dbReference type="EMBL" id="AP018042">
    <property type="protein sequence ID" value="BAX82396.1"/>
    <property type="molecule type" value="Genomic_DNA"/>
</dbReference>
<evidence type="ECO:0000259" key="2">
    <source>
        <dbReference type="Pfam" id="PF00884"/>
    </source>
</evidence>
<reference evidence="3 4" key="1">
    <citation type="journal article" date="2018" name="Mar. Genomics">
        <title>Complete genome sequence of Marinifilaceae bacterium strain SPP2, isolated from the Antarctic marine sediment.</title>
        <authorList>
            <person name="Watanabe M."/>
            <person name="Kojima H."/>
            <person name="Fukui M."/>
        </authorList>
    </citation>
    <scope>NUCLEOTIDE SEQUENCE [LARGE SCALE GENOMIC DNA]</scope>
    <source>
        <strain evidence="3 4">SPP2</strain>
    </source>
</reference>
<dbReference type="InterPro" id="IPR017850">
    <property type="entry name" value="Alkaline_phosphatase_core_sf"/>
</dbReference>
<dbReference type="Pfam" id="PF00884">
    <property type="entry name" value="Sulfatase"/>
    <property type="match status" value="1"/>
</dbReference>
<sequence>MNLKLIPLITLAVTMFSGVAAKTISLEKQKPNIIYILADDLGYGDLSCYGQTKFSTPNIDKMAREGMVFTQHYAGSTVCAPSRSCLMTGLHTGHTPIRGNKEVKPEGQVPISKETVILPEILKESGYVTGAFGKWGLGYPGSEGDPNYQGFDEFYGYNCQRLAHNYYPDHLWHNQEKVILEGNQGKDMTEYAPELIHQEAIKFIVNNQDKPFFMYYPNVIPHAELLIPEKNLKEYRGKLQPEKIYEGARSGDKGFREGEYGYQEETHAAFAAMIKLLDDQVGDILNKLKELGIDKNTIVVFSSDNGPHQEGGADPDYFNSNGIYRGYKRDLYEGGILEPMIVWYPGKIKSGSKTNHVSAFWDVLPTFAEIANSNCPKEMDGISFLPTLLGEGEQKQHESLYWEFHEKGGRQAIRKGNWKLVRYNVFMPSKTTTELYDLSIDPSETNNLANDNPEFVKELMKRMSASRFESDLFKFGNN</sequence>
<dbReference type="RefSeq" id="WP_096432674.1">
    <property type="nucleotide sequence ID" value="NZ_AP018042.1"/>
</dbReference>
<evidence type="ECO:0000313" key="3">
    <source>
        <dbReference type="EMBL" id="BAX82396.1"/>
    </source>
</evidence>